<evidence type="ECO:0000259" key="1">
    <source>
        <dbReference type="Pfam" id="PF04230"/>
    </source>
</evidence>
<sequence length="370" mass="41805">MSSITLINFNDSKIDGMTGWPNILKSSWKPNYGDMLVCAAIQKLIPNESYHRVSFGENSTKKTDIAVLRGSTYLHNEFDFSKAIATIDSIESPIATVGLGAQNPSQDINFLDDNKLAHEFISKLAEKSSSISVRGEFSAEVVRRLGAKNVRVTGCPSLFYYSNKPEVSVSNLLPQRDRRIGISVHTGLSDNIYCRDPKRVFELHRNVILSIQNSTPNLKIFEQGTPHEFLISSPLEPFQDRIEAAAVLIKKLGLNAVIRPEQLLSWFSSFNTVEEWLSKARDFDAFIGFRFHGNMVALNQGIPCYYYTYDSRLEEFCSLYKLPNHKLENPFEDPVKSMLDHDWDLTNASIKSCSEEMNSFWAENGVPVRG</sequence>
<dbReference type="InterPro" id="IPR007345">
    <property type="entry name" value="Polysacch_pyruvyl_Trfase"/>
</dbReference>
<dbReference type="EMBL" id="JARJLO010000415">
    <property type="protein sequence ID" value="MDF3874331.1"/>
    <property type="molecule type" value="Genomic_DNA"/>
</dbReference>
<organism evidence="2 4">
    <name type="scientific">Pseudomonas putida</name>
    <name type="common">Arthrobacter siderocapsulatus</name>
    <dbReference type="NCBI Taxonomy" id="303"/>
    <lineage>
        <taxon>Bacteria</taxon>
        <taxon>Pseudomonadati</taxon>
        <taxon>Pseudomonadota</taxon>
        <taxon>Gammaproteobacteria</taxon>
        <taxon>Pseudomonadales</taxon>
        <taxon>Pseudomonadaceae</taxon>
        <taxon>Pseudomonas</taxon>
    </lineage>
</organism>
<feature type="domain" description="Polysaccharide pyruvyl transferase" evidence="1">
    <location>
        <begin position="31"/>
        <end position="311"/>
    </location>
</feature>
<dbReference type="RefSeq" id="WP_084738452.1">
    <property type="nucleotide sequence ID" value="NZ_BQII01000010.1"/>
</dbReference>
<dbReference type="GO" id="GO:0016740">
    <property type="term" value="F:transferase activity"/>
    <property type="evidence" value="ECO:0007669"/>
    <property type="project" value="UniProtKB-KW"/>
</dbReference>
<gene>
    <name evidence="2" type="ORF">GN299_33005</name>
    <name evidence="3" type="ORF">P3W50_28250</name>
</gene>
<dbReference type="Pfam" id="PF04230">
    <property type="entry name" value="PS_pyruv_trans"/>
    <property type="match status" value="1"/>
</dbReference>
<protein>
    <submittedName>
        <fullName evidence="3">Polysaccharide pyruvyl transferase family protein</fullName>
    </submittedName>
</protein>
<evidence type="ECO:0000313" key="3">
    <source>
        <dbReference type="EMBL" id="MDF3874331.1"/>
    </source>
</evidence>
<reference evidence="2 4" key="1">
    <citation type="submission" date="2019-12" db="EMBL/GenBank/DDBJ databases">
        <authorList>
            <person name="Woiski C."/>
        </authorList>
    </citation>
    <scope>NUCLEOTIDE SEQUENCE [LARGE SCALE GENOMIC DNA]</scope>
    <source>
        <strain evidence="2 4">BOE100</strain>
    </source>
</reference>
<dbReference type="EMBL" id="WOWR01000120">
    <property type="protein sequence ID" value="KAF0250618.1"/>
    <property type="molecule type" value="Genomic_DNA"/>
</dbReference>
<name>A0A7V8E981_PSEPU</name>
<evidence type="ECO:0000313" key="2">
    <source>
        <dbReference type="EMBL" id="KAF0250618.1"/>
    </source>
</evidence>
<accession>A0A7V8E981</accession>
<dbReference type="Proteomes" id="UP001217741">
    <property type="component" value="Unassembled WGS sequence"/>
</dbReference>
<evidence type="ECO:0000313" key="4">
    <source>
        <dbReference type="Proteomes" id="UP000442695"/>
    </source>
</evidence>
<dbReference type="Proteomes" id="UP000442695">
    <property type="component" value="Unassembled WGS sequence"/>
</dbReference>
<reference evidence="3" key="2">
    <citation type="submission" date="2023-03" db="EMBL/GenBank/DDBJ databases">
        <title>Draft assemblies of triclosan tolerant bacteria isolated from returned activated sludge.</title>
        <authorList>
            <person name="Van Hamelsveld S."/>
        </authorList>
    </citation>
    <scope>NUCLEOTIDE SEQUENCE</scope>
    <source>
        <strain evidence="3">GW210012_S60</strain>
    </source>
</reference>
<dbReference type="AlphaFoldDB" id="A0A7V8E981"/>
<keyword evidence="3" id="KW-0808">Transferase</keyword>
<comment type="caution">
    <text evidence="2">The sequence shown here is derived from an EMBL/GenBank/DDBJ whole genome shotgun (WGS) entry which is preliminary data.</text>
</comment>
<proteinExistence type="predicted"/>